<organism evidence="1 2">
    <name type="scientific">Cajanus cajan</name>
    <name type="common">Pigeon pea</name>
    <name type="synonym">Cajanus indicus</name>
    <dbReference type="NCBI Taxonomy" id="3821"/>
    <lineage>
        <taxon>Eukaryota</taxon>
        <taxon>Viridiplantae</taxon>
        <taxon>Streptophyta</taxon>
        <taxon>Embryophyta</taxon>
        <taxon>Tracheophyta</taxon>
        <taxon>Spermatophyta</taxon>
        <taxon>Magnoliopsida</taxon>
        <taxon>eudicotyledons</taxon>
        <taxon>Gunneridae</taxon>
        <taxon>Pentapetalae</taxon>
        <taxon>rosids</taxon>
        <taxon>fabids</taxon>
        <taxon>Fabales</taxon>
        <taxon>Fabaceae</taxon>
        <taxon>Papilionoideae</taxon>
        <taxon>50 kb inversion clade</taxon>
        <taxon>NPAAA clade</taxon>
        <taxon>indigoferoid/millettioid clade</taxon>
        <taxon>Phaseoleae</taxon>
        <taxon>Cajanus</taxon>
    </lineage>
</organism>
<sequence length="117" mass="14289">MKQQKLKVRKMAYRWRGRCPSEEYQVYDPPVEAKHHRHRQDNKGRVAFRTNYEDPIAEEVEVETNLEDREQEQQRFQSTRFNRNHNAYKSVDQEAEAFILYEHSRMEMARLMSIRDA</sequence>
<dbReference type="OrthoDB" id="1432655at2759"/>
<name>A0A151R1S5_CAJCA</name>
<evidence type="ECO:0000313" key="1">
    <source>
        <dbReference type="EMBL" id="KYP36473.1"/>
    </source>
</evidence>
<dbReference type="Gramene" id="C.cajan_38017.t">
    <property type="protein sequence ID" value="C.cajan_38017.t.cds1"/>
    <property type="gene ID" value="C.cajan_38017"/>
</dbReference>
<protein>
    <submittedName>
        <fullName evidence="1">Uncharacterized protein</fullName>
    </submittedName>
</protein>
<proteinExistence type="predicted"/>
<reference evidence="1" key="1">
    <citation type="journal article" date="2012" name="Nat. Biotechnol.">
        <title>Draft genome sequence of pigeonpea (Cajanus cajan), an orphan legume crop of resource-poor farmers.</title>
        <authorList>
            <person name="Varshney R.K."/>
            <person name="Chen W."/>
            <person name="Li Y."/>
            <person name="Bharti A.K."/>
            <person name="Saxena R.K."/>
            <person name="Schlueter J.A."/>
            <person name="Donoghue M.T."/>
            <person name="Azam S."/>
            <person name="Fan G."/>
            <person name="Whaley A.M."/>
            <person name="Farmer A.D."/>
            <person name="Sheridan J."/>
            <person name="Iwata A."/>
            <person name="Tuteja R."/>
            <person name="Penmetsa R.V."/>
            <person name="Wu W."/>
            <person name="Upadhyaya H.D."/>
            <person name="Yang S.P."/>
            <person name="Shah T."/>
            <person name="Saxena K.B."/>
            <person name="Michael T."/>
            <person name="McCombie W.R."/>
            <person name="Yang B."/>
            <person name="Zhang G."/>
            <person name="Yang H."/>
            <person name="Wang J."/>
            <person name="Spillane C."/>
            <person name="Cook D.R."/>
            <person name="May G.D."/>
            <person name="Xu X."/>
            <person name="Jackson S.A."/>
        </authorList>
    </citation>
    <scope>NUCLEOTIDE SEQUENCE [LARGE SCALE GENOMIC DNA]</scope>
</reference>
<gene>
    <name evidence="1" type="ORF">KK1_042391</name>
</gene>
<evidence type="ECO:0000313" key="2">
    <source>
        <dbReference type="Proteomes" id="UP000075243"/>
    </source>
</evidence>
<dbReference type="EMBL" id="KQ484210">
    <property type="protein sequence ID" value="KYP36473.1"/>
    <property type="molecule type" value="Genomic_DNA"/>
</dbReference>
<keyword evidence="2" id="KW-1185">Reference proteome</keyword>
<dbReference type="Proteomes" id="UP000075243">
    <property type="component" value="Unassembled WGS sequence"/>
</dbReference>
<dbReference type="AlphaFoldDB" id="A0A151R1S5"/>
<dbReference type="OMA" id="AFILYEH"/>
<accession>A0A151R1S5</accession>